<evidence type="ECO:0000256" key="1">
    <source>
        <dbReference type="SAM" id="MobiDB-lite"/>
    </source>
</evidence>
<evidence type="ECO:0000313" key="2">
    <source>
        <dbReference type="EMBL" id="KAA1249348.1"/>
    </source>
</evidence>
<sequence length="380" mass="41060">MGVRQLLARCAVRRAHVLTVEAPGRWLVRAEVERAVRARGWCLATSPADADVLAVCGTPGPELARAVERVWDQLPGPRVRVELRAPKAVASGLDRALVELVDTDGHRRDACARAHFSEMSDEHGHAGRHDEKMHGGMDHGAHHDSDHGAGRAPAGIALAEGGEDRDGLEMDVLHLRLGPVLCHWPAGLVLRCALHGDVLVDAQAWLVDDNSQDAMPGSRDGDNAALLAARQCDHACDLLMLAGWPWAAATARQARDALMNRPTQDRGRRLIDHLHRRLGRSPMLRWSLRDLASLTVEDCNELQLPAWLAGDCYDRLLTRVDMARRLLWDPSAPRHFHAASAEVVAALPGLVSGLDLATARLVIASLGVDPAGGDIGGQDG</sequence>
<keyword evidence="3" id="KW-1185">Reference proteome</keyword>
<proteinExistence type="predicted"/>
<evidence type="ECO:0000313" key="3">
    <source>
        <dbReference type="Proteomes" id="UP000324701"/>
    </source>
</evidence>
<name>A0A5B1BKZ9_MYCSI</name>
<reference evidence="2 3" key="1">
    <citation type="submission" date="2019-09" db="EMBL/GenBank/DDBJ databases">
        <title>Report of infection by Mycobacterium simiae a patient suffering from pulmonary tuberculosis.</title>
        <authorList>
            <person name="Mohanty P.S."/>
            <person name="Bansal A.K."/>
            <person name="Singh H."/>
            <person name="Sharma S."/>
            <person name="Patil S.A."/>
            <person name="Upadhaya P."/>
            <person name="Singh P.K."/>
            <person name="Kumar D."/>
            <person name="Kumar S."/>
            <person name="Singh R.K."/>
            <person name="Chaudhary B."/>
        </authorList>
    </citation>
    <scope>NUCLEOTIDE SEQUENCE [LARGE SCALE GENOMIC DNA]</scope>
    <source>
        <strain evidence="2 3">JAL-560-SIM</strain>
    </source>
</reference>
<organism evidence="2 3">
    <name type="scientific">Mycobacterium simiae</name>
    <name type="common">Mycobacterium habana</name>
    <dbReference type="NCBI Taxonomy" id="1784"/>
    <lineage>
        <taxon>Bacteria</taxon>
        <taxon>Bacillati</taxon>
        <taxon>Actinomycetota</taxon>
        <taxon>Actinomycetes</taxon>
        <taxon>Mycobacteriales</taxon>
        <taxon>Mycobacteriaceae</taxon>
        <taxon>Mycobacterium</taxon>
        <taxon>Mycobacterium simiae complex</taxon>
    </lineage>
</organism>
<dbReference type="OrthoDB" id="3373298at2"/>
<comment type="caution">
    <text evidence="2">The sequence shown here is derived from an EMBL/GenBank/DDBJ whole genome shotgun (WGS) entry which is preliminary data.</text>
</comment>
<feature type="compositionally biased region" description="Basic and acidic residues" evidence="1">
    <location>
        <begin position="118"/>
        <end position="149"/>
    </location>
</feature>
<dbReference type="SUPFAM" id="SSF56770">
    <property type="entry name" value="HydA/Nqo6-like"/>
    <property type="match status" value="1"/>
</dbReference>
<gene>
    <name evidence="2" type="ORF">F0Q45_15645</name>
</gene>
<accession>A0A5B1BKZ9</accession>
<dbReference type="EMBL" id="VTZN01000096">
    <property type="protein sequence ID" value="KAA1249348.1"/>
    <property type="molecule type" value="Genomic_DNA"/>
</dbReference>
<protein>
    <submittedName>
        <fullName evidence="2">Uncharacterized protein</fullName>
    </submittedName>
</protein>
<dbReference type="Proteomes" id="UP000324701">
    <property type="component" value="Unassembled WGS sequence"/>
</dbReference>
<dbReference type="AlphaFoldDB" id="A0A5B1BKZ9"/>
<feature type="region of interest" description="Disordered" evidence="1">
    <location>
        <begin position="118"/>
        <end position="153"/>
    </location>
</feature>